<dbReference type="OrthoDB" id="8187225at2759"/>
<protein>
    <submittedName>
        <fullName evidence="1">Uncharacterized protein</fullName>
    </submittedName>
</protein>
<proteinExistence type="predicted"/>
<dbReference type="EMBL" id="BLKM01009890">
    <property type="protein sequence ID" value="GFG28567.1"/>
    <property type="molecule type" value="Genomic_DNA"/>
</dbReference>
<sequence>VIRHFELLGCMRIQNRSGASTNGLLVKPLHSQRETAWSGILAFGIIGVYFIEDEVGNAVTVTSDNYMHTVHDFLLLELSVHFLFQKRWSSGTYFSAVDEHFKNCVRTSPNLSLW</sequence>
<keyword evidence="2" id="KW-1185">Reference proteome</keyword>
<dbReference type="Proteomes" id="UP000502823">
    <property type="component" value="Unassembled WGS sequence"/>
</dbReference>
<feature type="non-terminal residue" evidence="1">
    <location>
        <position position="1"/>
    </location>
</feature>
<evidence type="ECO:0000313" key="2">
    <source>
        <dbReference type="Proteomes" id="UP000502823"/>
    </source>
</evidence>
<evidence type="ECO:0000313" key="1">
    <source>
        <dbReference type="EMBL" id="GFG28567.1"/>
    </source>
</evidence>
<accession>A0A6L2PEN6</accession>
<comment type="caution">
    <text evidence="1">The sequence shown here is derived from an EMBL/GenBank/DDBJ whole genome shotgun (WGS) entry which is preliminary data.</text>
</comment>
<reference evidence="2" key="1">
    <citation type="submission" date="2020-01" db="EMBL/GenBank/DDBJ databases">
        <title>Draft genome sequence of the Termite Coptotermes fromosanus.</title>
        <authorList>
            <person name="Itakura S."/>
            <person name="Yosikawa Y."/>
            <person name="Umezawa K."/>
        </authorList>
    </citation>
    <scope>NUCLEOTIDE SEQUENCE [LARGE SCALE GENOMIC DNA]</scope>
</reference>
<name>A0A6L2PEN6_COPFO</name>
<dbReference type="AlphaFoldDB" id="A0A6L2PEN6"/>
<gene>
    <name evidence="1" type="ORF">Cfor_11696</name>
</gene>
<dbReference type="InParanoid" id="A0A6L2PEN6"/>
<organism evidence="1 2">
    <name type="scientific">Coptotermes formosanus</name>
    <name type="common">Formosan subterranean termite</name>
    <dbReference type="NCBI Taxonomy" id="36987"/>
    <lineage>
        <taxon>Eukaryota</taxon>
        <taxon>Metazoa</taxon>
        <taxon>Ecdysozoa</taxon>
        <taxon>Arthropoda</taxon>
        <taxon>Hexapoda</taxon>
        <taxon>Insecta</taxon>
        <taxon>Pterygota</taxon>
        <taxon>Neoptera</taxon>
        <taxon>Polyneoptera</taxon>
        <taxon>Dictyoptera</taxon>
        <taxon>Blattodea</taxon>
        <taxon>Blattoidea</taxon>
        <taxon>Termitoidae</taxon>
        <taxon>Rhinotermitidae</taxon>
        <taxon>Coptotermes</taxon>
    </lineage>
</organism>